<dbReference type="GO" id="GO:0000226">
    <property type="term" value="P:microtubule cytoskeleton organization"/>
    <property type="evidence" value="ECO:0007669"/>
    <property type="project" value="InterPro"/>
</dbReference>
<dbReference type="InterPro" id="IPR056617">
    <property type="entry name" value="MAP1B/S_N"/>
</dbReference>
<dbReference type="EMBL" id="JACAGB010000001">
    <property type="protein sequence ID" value="KAF6392797.1"/>
    <property type="molecule type" value="Genomic_DNA"/>
</dbReference>
<dbReference type="GO" id="GO:0043025">
    <property type="term" value="C:neuronal cell body"/>
    <property type="evidence" value="ECO:0007669"/>
    <property type="project" value="TreeGrafter"/>
</dbReference>
<dbReference type="InterPro" id="IPR026074">
    <property type="entry name" value="MAP1"/>
</dbReference>
<feature type="compositionally biased region" description="Low complexity" evidence="1">
    <location>
        <begin position="19"/>
        <end position="33"/>
    </location>
</feature>
<feature type="domain" description="Microtubule-associated protein 1B/S N-terminal" evidence="2">
    <location>
        <begin position="59"/>
        <end position="143"/>
    </location>
</feature>
<proteinExistence type="predicted"/>
<evidence type="ECO:0000256" key="1">
    <source>
        <dbReference type="SAM" id="MobiDB-lite"/>
    </source>
</evidence>
<dbReference type="GO" id="GO:0031114">
    <property type="term" value="P:regulation of microtubule depolymerization"/>
    <property type="evidence" value="ECO:0007669"/>
    <property type="project" value="TreeGrafter"/>
</dbReference>
<dbReference type="GO" id="GO:0030425">
    <property type="term" value="C:dendrite"/>
    <property type="evidence" value="ECO:0007669"/>
    <property type="project" value="TreeGrafter"/>
</dbReference>
<dbReference type="PANTHER" id="PTHR13843:SF6">
    <property type="entry name" value="MICROTUBULE-ASSOCIATED PROTEIN 1A"/>
    <property type="match status" value="1"/>
</dbReference>
<name>A0A7J8B1Z5_PIPKU</name>
<accession>A0A7J8B1Z5</accession>
<dbReference type="GO" id="GO:0008017">
    <property type="term" value="F:microtubule binding"/>
    <property type="evidence" value="ECO:0007669"/>
    <property type="project" value="InterPro"/>
</dbReference>
<dbReference type="GO" id="GO:0007409">
    <property type="term" value="P:axonogenesis"/>
    <property type="evidence" value="ECO:0007669"/>
    <property type="project" value="TreeGrafter"/>
</dbReference>
<feature type="region of interest" description="Disordered" evidence="1">
    <location>
        <begin position="1"/>
        <end position="43"/>
    </location>
</feature>
<comment type="caution">
    <text evidence="3">The sequence shown here is derived from an EMBL/GenBank/DDBJ whole genome shotgun (WGS) entry which is preliminary data.</text>
</comment>
<dbReference type="AlphaFoldDB" id="A0A7J8B1Z5"/>
<reference evidence="3 4" key="1">
    <citation type="journal article" date="2020" name="Nature">
        <title>Six reference-quality genomes reveal evolution of bat adaptations.</title>
        <authorList>
            <person name="Jebb D."/>
            <person name="Huang Z."/>
            <person name="Pippel M."/>
            <person name="Hughes G.M."/>
            <person name="Lavrichenko K."/>
            <person name="Devanna P."/>
            <person name="Winkler S."/>
            <person name="Jermiin L.S."/>
            <person name="Skirmuntt E.C."/>
            <person name="Katzourakis A."/>
            <person name="Burkitt-Gray L."/>
            <person name="Ray D.A."/>
            <person name="Sullivan K.A.M."/>
            <person name="Roscito J.G."/>
            <person name="Kirilenko B.M."/>
            <person name="Davalos L.M."/>
            <person name="Corthals A.P."/>
            <person name="Power M.L."/>
            <person name="Jones G."/>
            <person name="Ransome R.D."/>
            <person name="Dechmann D.K.N."/>
            <person name="Locatelli A.G."/>
            <person name="Puechmaille S.J."/>
            <person name="Fedrigo O."/>
            <person name="Jarvis E.D."/>
            <person name="Hiller M."/>
            <person name="Vernes S.C."/>
            <person name="Myers E.W."/>
            <person name="Teeling E.C."/>
        </authorList>
    </citation>
    <scope>NUCLEOTIDE SEQUENCE [LARGE SCALE GENOMIC DNA]</scope>
    <source>
        <strain evidence="3">MPipKuh1</strain>
        <tissue evidence="3">Flight muscle</tissue>
    </source>
</reference>
<evidence type="ECO:0000259" key="2">
    <source>
        <dbReference type="Pfam" id="PF23415"/>
    </source>
</evidence>
<dbReference type="GO" id="GO:0005874">
    <property type="term" value="C:microtubule"/>
    <property type="evidence" value="ECO:0007669"/>
    <property type="project" value="InterPro"/>
</dbReference>
<evidence type="ECO:0000313" key="4">
    <source>
        <dbReference type="Proteomes" id="UP000558488"/>
    </source>
</evidence>
<dbReference type="GO" id="GO:0003779">
    <property type="term" value="F:actin binding"/>
    <property type="evidence" value="ECO:0007669"/>
    <property type="project" value="TreeGrafter"/>
</dbReference>
<keyword evidence="4" id="KW-1185">Reference proteome</keyword>
<dbReference type="Proteomes" id="UP000558488">
    <property type="component" value="Unassembled WGS sequence"/>
</dbReference>
<dbReference type="PANTHER" id="PTHR13843">
    <property type="entry name" value="MICROTUBULE-ASSOCIATED PROTEIN"/>
    <property type="match status" value="1"/>
</dbReference>
<evidence type="ECO:0000313" key="3">
    <source>
        <dbReference type="EMBL" id="KAF6392797.1"/>
    </source>
</evidence>
<dbReference type="GO" id="GO:0045202">
    <property type="term" value="C:synapse"/>
    <property type="evidence" value="ECO:0007669"/>
    <property type="project" value="TreeGrafter"/>
</dbReference>
<protein>
    <recommendedName>
        <fullName evidence="2">Microtubule-associated protein 1B/S N-terminal domain-containing protein</fullName>
    </recommendedName>
</protein>
<sequence length="190" mass="20883">METEAGPWRPRGVTMETGPGLRLPSPSSLLPQSPAEPPREAGAGATAAAARWDPRRHSLLIVIGDIGTESQLRAVRAHLEQGILSWNIDLSSFDLNQQLRLFITRHLAHFSSEVKGQRTLCHQSETLETVILVNPSADSISSEPISSQATDLERAEFRARGRPHPTEWYLLLPKLCPGSSQPRDCPVAQQ</sequence>
<dbReference type="GO" id="GO:0016358">
    <property type="term" value="P:dendrite development"/>
    <property type="evidence" value="ECO:0007669"/>
    <property type="project" value="TreeGrafter"/>
</dbReference>
<gene>
    <name evidence="3" type="ORF">mPipKuh1_011170</name>
</gene>
<dbReference type="GO" id="GO:0005875">
    <property type="term" value="C:microtubule associated complex"/>
    <property type="evidence" value="ECO:0007669"/>
    <property type="project" value="TreeGrafter"/>
</dbReference>
<dbReference type="Pfam" id="PF23415">
    <property type="entry name" value="MAPB1_N"/>
    <property type="match status" value="1"/>
</dbReference>
<organism evidence="3 4">
    <name type="scientific">Pipistrellus kuhlii</name>
    <name type="common">Kuhl's pipistrelle</name>
    <dbReference type="NCBI Taxonomy" id="59472"/>
    <lineage>
        <taxon>Eukaryota</taxon>
        <taxon>Metazoa</taxon>
        <taxon>Chordata</taxon>
        <taxon>Craniata</taxon>
        <taxon>Vertebrata</taxon>
        <taxon>Euteleostomi</taxon>
        <taxon>Mammalia</taxon>
        <taxon>Eutheria</taxon>
        <taxon>Laurasiatheria</taxon>
        <taxon>Chiroptera</taxon>
        <taxon>Yangochiroptera</taxon>
        <taxon>Vespertilionidae</taxon>
        <taxon>Pipistrellus</taxon>
    </lineage>
</organism>
<dbReference type="GO" id="GO:0005829">
    <property type="term" value="C:cytosol"/>
    <property type="evidence" value="ECO:0007669"/>
    <property type="project" value="TreeGrafter"/>
</dbReference>